<dbReference type="GO" id="GO:0005524">
    <property type="term" value="F:ATP binding"/>
    <property type="evidence" value="ECO:0007669"/>
    <property type="project" value="UniProtKB-KW"/>
</dbReference>
<keyword evidence="2" id="KW-0545">Nucleotide biosynthesis</keyword>
<dbReference type="InterPro" id="IPR000850">
    <property type="entry name" value="Adenylat/UMP-CMP_kin"/>
</dbReference>
<evidence type="ECO:0000256" key="1">
    <source>
        <dbReference type="ARBA" id="ARBA00022679"/>
    </source>
</evidence>
<dbReference type="InterPro" id="IPR027417">
    <property type="entry name" value="P-loop_NTPase"/>
</dbReference>
<dbReference type="Pfam" id="PF00406">
    <property type="entry name" value="ADK"/>
    <property type="match status" value="1"/>
</dbReference>
<dbReference type="AlphaFoldDB" id="A0A554LRQ9"/>
<evidence type="ECO:0000256" key="6">
    <source>
        <dbReference type="RuleBase" id="RU003331"/>
    </source>
</evidence>
<dbReference type="Proteomes" id="UP000316495">
    <property type="component" value="Unassembled WGS sequence"/>
</dbReference>
<dbReference type="SUPFAM" id="SSF52540">
    <property type="entry name" value="P-loop containing nucleoside triphosphate hydrolases"/>
    <property type="match status" value="1"/>
</dbReference>
<reference evidence="7 8" key="1">
    <citation type="submission" date="2017-07" db="EMBL/GenBank/DDBJ databases">
        <title>Mechanisms for carbon and nitrogen cycling indicate functional differentiation within the Candidate Phyla Radiation.</title>
        <authorList>
            <person name="Danczak R.E."/>
            <person name="Johnston M.D."/>
            <person name="Kenah C."/>
            <person name="Slattery M."/>
            <person name="Wrighton K.C."/>
            <person name="Wilkins M.J."/>
        </authorList>
    </citation>
    <scope>NUCLEOTIDE SEQUENCE [LARGE SCALE GENOMIC DNA]</scope>
    <source>
        <strain evidence="7">Athens1014_28</strain>
    </source>
</reference>
<keyword evidence="6" id="KW-0067">ATP-binding</keyword>
<comment type="caution">
    <text evidence="7">The sequence shown here is derived from an EMBL/GenBank/DDBJ whole genome shotgun (WGS) entry which is preliminary data.</text>
</comment>
<keyword evidence="4 5" id="KW-0418">Kinase</keyword>
<organism evidence="7 8">
    <name type="scientific">Candidatus Berkelbacteria bacterium Athens1014_28</name>
    <dbReference type="NCBI Taxonomy" id="2017145"/>
    <lineage>
        <taxon>Bacteria</taxon>
        <taxon>Candidatus Berkelbacteria</taxon>
    </lineage>
</organism>
<comment type="subunit">
    <text evidence="6">Monomer.</text>
</comment>
<evidence type="ECO:0000313" key="7">
    <source>
        <dbReference type="EMBL" id="TSC95299.1"/>
    </source>
</evidence>
<gene>
    <name evidence="7" type="ORF">Athens101428_27</name>
</gene>
<comment type="similarity">
    <text evidence="5">Belongs to the adenylate kinase family.</text>
</comment>
<dbReference type="Gene3D" id="3.40.50.300">
    <property type="entry name" value="P-loop containing nucleotide triphosphate hydrolases"/>
    <property type="match status" value="1"/>
</dbReference>
<dbReference type="EC" id="2.7.4.3" evidence="6"/>
<comment type="catalytic activity">
    <reaction evidence="6">
        <text>AMP + ATP = 2 ADP</text>
        <dbReference type="Rhea" id="RHEA:12973"/>
        <dbReference type="ChEBI" id="CHEBI:30616"/>
        <dbReference type="ChEBI" id="CHEBI:456215"/>
        <dbReference type="ChEBI" id="CHEBI:456216"/>
        <dbReference type="EC" id="2.7.4.3"/>
    </reaction>
</comment>
<evidence type="ECO:0000256" key="4">
    <source>
        <dbReference type="ARBA" id="ARBA00022777"/>
    </source>
</evidence>
<dbReference type="GO" id="GO:0005737">
    <property type="term" value="C:cytoplasm"/>
    <property type="evidence" value="ECO:0007669"/>
    <property type="project" value="UniProtKB-SubCell"/>
</dbReference>
<dbReference type="CDD" id="cd01428">
    <property type="entry name" value="ADK"/>
    <property type="match status" value="1"/>
</dbReference>
<dbReference type="GO" id="GO:0004017">
    <property type="term" value="F:AMP kinase activity"/>
    <property type="evidence" value="ECO:0007669"/>
    <property type="project" value="UniProtKB-EC"/>
</dbReference>
<accession>A0A554LRQ9</accession>
<dbReference type="PRINTS" id="PR00094">
    <property type="entry name" value="ADENYLTKNASE"/>
</dbReference>
<comment type="subcellular location">
    <subcellularLocation>
        <location evidence="6">Cytoplasm</location>
    </subcellularLocation>
</comment>
<sequence>MGKRKTFVVLGLPASGKGTQAEILAEKVGAEIIGVGNLVRVEIEQGNSQSRRFKKIKENYDKGIPQEDELTEELFDQAVAKSKGNLIFDNYPFSANQFLFFQELLKKYNFELPKIIYIKIDPESAISRIKTRLVCDRCKFVYLSGNVGDNCQKCSGKLIKRSDDMPKIMQERVNFAQPRIDLVIEKFKSIGQVFEIDGEKPIPDVSAQIDKVI</sequence>
<dbReference type="EMBL" id="VMGN01000001">
    <property type="protein sequence ID" value="TSC95299.1"/>
    <property type="molecule type" value="Genomic_DNA"/>
</dbReference>
<name>A0A554LRQ9_9BACT</name>
<evidence type="ECO:0000313" key="8">
    <source>
        <dbReference type="Proteomes" id="UP000316495"/>
    </source>
</evidence>
<proteinExistence type="inferred from homology"/>
<keyword evidence="3 6" id="KW-0547">Nucleotide-binding</keyword>
<evidence type="ECO:0000256" key="5">
    <source>
        <dbReference type="RuleBase" id="RU003330"/>
    </source>
</evidence>
<evidence type="ECO:0000256" key="2">
    <source>
        <dbReference type="ARBA" id="ARBA00022727"/>
    </source>
</evidence>
<protein>
    <recommendedName>
        <fullName evidence="6">Adenylate kinase</fullName>
        <ecNumber evidence="6">2.7.4.3</ecNumber>
    </recommendedName>
</protein>
<evidence type="ECO:0000256" key="3">
    <source>
        <dbReference type="ARBA" id="ARBA00022741"/>
    </source>
</evidence>
<dbReference type="PANTHER" id="PTHR23359">
    <property type="entry name" value="NUCLEOTIDE KINASE"/>
    <property type="match status" value="1"/>
</dbReference>
<keyword evidence="1 5" id="KW-0808">Transferase</keyword>